<reference evidence="1 2" key="1">
    <citation type="submission" date="2018-12" db="EMBL/GenBank/DDBJ databases">
        <authorList>
            <consortium name="Pathogen Informatics"/>
        </authorList>
    </citation>
    <scope>NUCLEOTIDE SEQUENCE [LARGE SCALE GENOMIC DNA]</scope>
    <source>
        <strain evidence="1 2">NCTC8284</strain>
    </source>
</reference>
<evidence type="ECO:0000313" key="1">
    <source>
        <dbReference type="EMBL" id="VEH65271.1"/>
    </source>
</evidence>
<gene>
    <name evidence="1" type="ORF">NCTC8284_00406</name>
</gene>
<sequence length="42" mass="4718">MSEKIKQSDLTLINDLNAALQVEKHRGIFSVIILFLFSSLPS</sequence>
<dbReference type="EMBL" id="LR134405">
    <property type="protein sequence ID" value="VEH65271.1"/>
    <property type="molecule type" value="Genomic_DNA"/>
</dbReference>
<organism evidence="1 2">
    <name type="scientific">Rodentibacter pneumotropicus</name>
    <dbReference type="NCBI Taxonomy" id="758"/>
    <lineage>
        <taxon>Bacteria</taxon>
        <taxon>Pseudomonadati</taxon>
        <taxon>Pseudomonadota</taxon>
        <taxon>Gammaproteobacteria</taxon>
        <taxon>Pasteurellales</taxon>
        <taxon>Pasteurellaceae</taxon>
        <taxon>Rodentibacter</taxon>
    </lineage>
</organism>
<dbReference type="KEGG" id="rpne:NCTC8284_00406"/>
<evidence type="ECO:0000313" key="2">
    <source>
        <dbReference type="Proteomes" id="UP000278733"/>
    </source>
</evidence>
<dbReference type="Proteomes" id="UP000278733">
    <property type="component" value="Chromosome"/>
</dbReference>
<name>A0A448MJD1_9PAST</name>
<proteinExistence type="predicted"/>
<accession>A0A448MJD1</accession>
<protein>
    <submittedName>
        <fullName evidence="1">Uncharacterized protein</fullName>
    </submittedName>
</protein>
<dbReference type="AlphaFoldDB" id="A0A448MJD1"/>